<reference evidence="15" key="1">
    <citation type="submission" date="2023-06" db="EMBL/GenBank/DDBJ databases">
        <authorList>
            <consortium name="Lawrence Berkeley National Laboratory"/>
            <person name="Ahrendt S."/>
            <person name="Sahu N."/>
            <person name="Indic B."/>
            <person name="Wong-Bajracharya J."/>
            <person name="Merenyi Z."/>
            <person name="Ke H.-M."/>
            <person name="Monk M."/>
            <person name="Kocsube S."/>
            <person name="Drula E."/>
            <person name="Lipzen A."/>
            <person name="Balint B."/>
            <person name="Henrissat B."/>
            <person name="Andreopoulos B."/>
            <person name="Martin F.M."/>
            <person name="Harder C.B."/>
            <person name="Rigling D."/>
            <person name="Ford K.L."/>
            <person name="Foster G.D."/>
            <person name="Pangilinan J."/>
            <person name="Papanicolaou A."/>
            <person name="Barry K."/>
            <person name="LaButti K."/>
            <person name="Viragh M."/>
            <person name="Koriabine M."/>
            <person name="Yan M."/>
            <person name="Riley R."/>
            <person name="Champramary S."/>
            <person name="Plett K.L."/>
            <person name="Tsai I.J."/>
            <person name="Slot J."/>
            <person name="Sipos G."/>
            <person name="Plett J."/>
            <person name="Nagy L.G."/>
            <person name="Grigoriev I.V."/>
        </authorList>
    </citation>
    <scope>NUCLEOTIDE SEQUENCE</scope>
    <source>
        <strain evidence="15">ICMP 16352</strain>
    </source>
</reference>
<evidence type="ECO:0000256" key="6">
    <source>
        <dbReference type="ARBA" id="ARBA00022692"/>
    </source>
</evidence>
<dbReference type="GO" id="GO:0020037">
    <property type="term" value="F:heme binding"/>
    <property type="evidence" value="ECO:0007669"/>
    <property type="project" value="InterPro"/>
</dbReference>
<dbReference type="GO" id="GO:0005506">
    <property type="term" value="F:iron ion binding"/>
    <property type="evidence" value="ECO:0007669"/>
    <property type="project" value="InterPro"/>
</dbReference>
<evidence type="ECO:0000256" key="13">
    <source>
        <dbReference type="PIRSR" id="PIRSR602401-1"/>
    </source>
</evidence>
<evidence type="ECO:0000256" key="3">
    <source>
        <dbReference type="ARBA" id="ARBA00004721"/>
    </source>
</evidence>
<evidence type="ECO:0000256" key="10">
    <source>
        <dbReference type="ARBA" id="ARBA00023004"/>
    </source>
</evidence>
<dbReference type="InterPro" id="IPR036396">
    <property type="entry name" value="Cyt_P450_sf"/>
</dbReference>
<evidence type="ECO:0000256" key="1">
    <source>
        <dbReference type="ARBA" id="ARBA00001971"/>
    </source>
</evidence>
<dbReference type="GO" id="GO:0004497">
    <property type="term" value="F:monooxygenase activity"/>
    <property type="evidence" value="ECO:0007669"/>
    <property type="project" value="UniProtKB-KW"/>
</dbReference>
<proteinExistence type="inferred from homology"/>
<comment type="caution">
    <text evidence="15">The sequence shown here is derived from an EMBL/GenBank/DDBJ whole genome shotgun (WGS) entry which is preliminary data.</text>
</comment>
<dbReference type="PANTHER" id="PTHR24305:SF166">
    <property type="entry name" value="CYTOCHROME P450 12A4, MITOCHONDRIAL-RELATED"/>
    <property type="match status" value="1"/>
</dbReference>
<evidence type="ECO:0000256" key="5">
    <source>
        <dbReference type="ARBA" id="ARBA00022617"/>
    </source>
</evidence>
<dbReference type="GO" id="GO:0016020">
    <property type="term" value="C:membrane"/>
    <property type="evidence" value="ECO:0007669"/>
    <property type="project" value="UniProtKB-SubCell"/>
</dbReference>
<accession>A0AA39NG04</accession>
<comment type="subcellular location">
    <subcellularLocation>
        <location evidence="2">Membrane</location>
    </subcellularLocation>
</comment>
<keyword evidence="11" id="KW-0503">Monooxygenase</keyword>
<dbReference type="InterPro" id="IPR001128">
    <property type="entry name" value="Cyt_P450"/>
</dbReference>
<evidence type="ECO:0000256" key="14">
    <source>
        <dbReference type="SAM" id="Phobius"/>
    </source>
</evidence>
<dbReference type="Gene3D" id="1.10.630.10">
    <property type="entry name" value="Cytochrome P450"/>
    <property type="match status" value="1"/>
</dbReference>
<dbReference type="EMBL" id="JAUEPR010000096">
    <property type="protein sequence ID" value="KAK0464854.1"/>
    <property type="molecule type" value="Genomic_DNA"/>
</dbReference>
<keyword evidence="9" id="KW-0560">Oxidoreductase</keyword>
<dbReference type="AlphaFoldDB" id="A0AA39NG04"/>
<dbReference type="InterPro" id="IPR050121">
    <property type="entry name" value="Cytochrome_P450_monoxygenase"/>
</dbReference>
<evidence type="ECO:0000256" key="9">
    <source>
        <dbReference type="ARBA" id="ARBA00023002"/>
    </source>
</evidence>
<comment type="similarity">
    <text evidence="4">Belongs to the cytochrome P450 family.</text>
</comment>
<organism evidence="15 16">
    <name type="scientific">Armillaria novae-zelandiae</name>
    <dbReference type="NCBI Taxonomy" id="153914"/>
    <lineage>
        <taxon>Eukaryota</taxon>
        <taxon>Fungi</taxon>
        <taxon>Dikarya</taxon>
        <taxon>Basidiomycota</taxon>
        <taxon>Agaricomycotina</taxon>
        <taxon>Agaricomycetes</taxon>
        <taxon>Agaricomycetidae</taxon>
        <taxon>Agaricales</taxon>
        <taxon>Marasmiineae</taxon>
        <taxon>Physalacriaceae</taxon>
        <taxon>Armillaria</taxon>
    </lineage>
</organism>
<gene>
    <name evidence="15" type="ORF">IW261DRAFT_1164488</name>
</gene>
<evidence type="ECO:0000313" key="16">
    <source>
        <dbReference type="Proteomes" id="UP001175227"/>
    </source>
</evidence>
<keyword evidence="8 14" id="KW-1133">Transmembrane helix</keyword>
<evidence type="ECO:0000256" key="4">
    <source>
        <dbReference type="ARBA" id="ARBA00010617"/>
    </source>
</evidence>
<dbReference type="InterPro" id="IPR002401">
    <property type="entry name" value="Cyt_P450_E_grp-I"/>
</dbReference>
<keyword evidence="7 13" id="KW-0479">Metal-binding</keyword>
<dbReference type="GO" id="GO:0016705">
    <property type="term" value="F:oxidoreductase activity, acting on paired donors, with incorporation or reduction of molecular oxygen"/>
    <property type="evidence" value="ECO:0007669"/>
    <property type="project" value="InterPro"/>
</dbReference>
<keyword evidence="5 13" id="KW-0349">Heme</keyword>
<keyword evidence="10 13" id="KW-0408">Iron</keyword>
<dbReference type="SUPFAM" id="SSF48264">
    <property type="entry name" value="Cytochrome P450"/>
    <property type="match status" value="1"/>
</dbReference>
<protein>
    <submittedName>
        <fullName evidence="15">Cytochrome P450</fullName>
    </submittedName>
</protein>
<evidence type="ECO:0000313" key="15">
    <source>
        <dbReference type="EMBL" id="KAK0464854.1"/>
    </source>
</evidence>
<evidence type="ECO:0000256" key="8">
    <source>
        <dbReference type="ARBA" id="ARBA00022989"/>
    </source>
</evidence>
<evidence type="ECO:0000256" key="12">
    <source>
        <dbReference type="ARBA" id="ARBA00023136"/>
    </source>
</evidence>
<keyword evidence="6 14" id="KW-0812">Transmembrane</keyword>
<dbReference type="Pfam" id="PF00067">
    <property type="entry name" value="p450"/>
    <property type="match status" value="1"/>
</dbReference>
<dbReference type="Proteomes" id="UP001175227">
    <property type="component" value="Unassembled WGS sequence"/>
</dbReference>
<evidence type="ECO:0000256" key="2">
    <source>
        <dbReference type="ARBA" id="ARBA00004370"/>
    </source>
</evidence>
<evidence type="ECO:0000256" key="11">
    <source>
        <dbReference type="ARBA" id="ARBA00023033"/>
    </source>
</evidence>
<keyword evidence="12 14" id="KW-0472">Membrane</keyword>
<feature type="binding site" description="axial binding residue" evidence="13">
    <location>
        <position position="476"/>
    </location>
    <ligand>
        <name>heme</name>
        <dbReference type="ChEBI" id="CHEBI:30413"/>
    </ligand>
    <ligandPart>
        <name>Fe</name>
        <dbReference type="ChEBI" id="CHEBI:18248"/>
    </ligandPart>
</feature>
<comment type="cofactor">
    <cofactor evidence="1 13">
        <name>heme</name>
        <dbReference type="ChEBI" id="CHEBI:30413"/>
    </cofactor>
</comment>
<dbReference type="PANTHER" id="PTHR24305">
    <property type="entry name" value="CYTOCHROME P450"/>
    <property type="match status" value="1"/>
</dbReference>
<sequence length="539" mass="60684">MSIVAFPPLFLAFFVLTVIYVVYRRVSRISLRDVPGPTATSFLYGAFPELLSGQAGEVDFKWQQKYGDVIRVRASLGEDRLLISDPKAIYHIYQGTKYQYVKPLGRAELVRPLMRDPDINNHPRNRRAVEPAFAVGEIKSYLPIFFSCAEKVSSKWLDILNAARDQPVIVDVASWASKVTLDIVGEAIFDCHFGVLDESEHPLAEAYANLFFNTFSAPDNEKARSMSLSLCLIERLPKWIIRFMINHSPAPRFSYIRNSGAIISQITTQLLNEKANGVTPIKRQKDIMSLLIRAKSSSDPKTRLNDDEVLTLMNGMLFAGHETSGNTLSWLLLELAKAPAIQQKLRTEIRAVQNRSDLAPSDLDAMQYLNAVLKETLRFHPISYNSPRIASRDDVLPLSKSVVMRSGVVINELPIPKGTCIISSIAGYNRHEDVFGPDAHTFNPERWLDSDVKRNAKVSLGIYGNLFTFIGGPQSCMGWRFAVCELQALVMEIIDKFEFSLTEDWTRIRRESCRVMVPTLEGEVEKGAQLPLRVKTAAR</sequence>
<name>A0AA39NG04_9AGAR</name>
<dbReference type="PRINTS" id="PR00463">
    <property type="entry name" value="EP450I"/>
</dbReference>
<dbReference type="PRINTS" id="PR00385">
    <property type="entry name" value="P450"/>
</dbReference>
<feature type="transmembrane region" description="Helical" evidence="14">
    <location>
        <begin position="6"/>
        <end position="23"/>
    </location>
</feature>
<keyword evidence="16" id="KW-1185">Reference proteome</keyword>
<evidence type="ECO:0000256" key="7">
    <source>
        <dbReference type="ARBA" id="ARBA00022723"/>
    </source>
</evidence>
<comment type="pathway">
    <text evidence="3">Secondary metabolite biosynthesis; terpenoid biosynthesis.</text>
</comment>